<evidence type="ECO:0000259" key="1">
    <source>
        <dbReference type="Pfam" id="PF07287"/>
    </source>
</evidence>
<accession>A0A6P1CI96</accession>
<dbReference type="Pfam" id="PF23544">
    <property type="entry name" value="AtuA_ferredoxin"/>
    <property type="match status" value="1"/>
</dbReference>
<feature type="domain" description="Acyclic terpene utilisation N-terminal" evidence="1">
    <location>
        <begin position="11"/>
        <end position="426"/>
    </location>
</feature>
<evidence type="ECO:0000259" key="2">
    <source>
        <dbReference type="Pfam" id="PF23544"/>
    </source>
</evidence>
<evidence type="ECO:0000313" key="3">
    <source>
        <dbReference type="EMBL" id="NEW32118.1"/>
    </source>
</evidence>
<dbReference type="InterPro" id="IPR010839">
    <property type="entry name" value="AtuA_N"/>
</dbReference>
<organism evidence="3 4">
    <name type="scientific">Nocardia cyriacigeorgica</name>
    <dbReference type="NCBI Taxonomy" id="135487"/>
    <lineage>
        <taxon>Bacteria</taxon>
        <taxon>Bacillati</taxon>
        <taxon>Actinomycetota</taxon>
        <taxon>Actinomycetes</taxon>
        <taxon>Mycobacteriales</taxon>
        <taxon>Nocardiaceae</taxon>
        <taxon>Nocardia</taxon>
    </lineage>
</organism>
<protein>
    <submittedName>
        <fullName evidence="3">DUF1446 domain-containing protein</fullName>
    </submittedName>
</protein>
<dbReference type="Pfam" id="PF07287">
    <property type="entry name" value="AtuA"/>
    <property type="match status" value="1"/>
</dbReference>
<dbReference type="PANTHER" id="PTHR47585">
    <property type="match status" value="1"/>
</dbReference>
<proteinExistence type="predicted"/>
<gene>
    <name evidence="3" type="ORF">GV791_06025</name>
</gene>
<dbReference type="InterPro" id="IPR056362">
    <property type="entry name" value="AtuA-like_ferredoxin_dom"/>
</dbReference>
<comment type="caution">
    <text evidence="3">The sequence shown here is derived from an EMBL/GenBank/DDBJ whole genome shotgun (WGS) entry which is preliminary data.</text>
</comment>
<feature type="domain" description="AtuA-like ferredoxin-fold" evidence="2">
    <location>
        <begin position="466"/>
        <end position="563"/>
    </location>
</feature>
<dbReference type="Proteomes" id="UP000471166">
    <property type="component" value="Unassembled WGS sequence"/>
</dbReference>
<name>A0A6P1CI96_9NOCA</name>
<dbReference type="EMBL" id="JAAGVB010000007">
    <property type="protein sequence ID" value="NEW32118.1"/>
    <property type="molecule type" value="Genomic_DNA"/>
</dbReference>
<dbReference type="RefSeq" id="WP_163842462.1">
    <property type="nucleotide sequence ID" value="NZ_JAAGVB010000007.1"/>
</dbReference>
<dbReference type="AlphaFoldDB" id="A0A6P1CI96"/>
<dbReference type="PANTHER" id="PTHR47585:SF1">
    <property type="entry name" value="DUF1446 DOMAIN-CONTAINING PROTEIN"/>
    <property type="match status" value="1"/>
</dbReference>
<evidence type="ECO:0000313" key="4">
    <source>
        <dbReference type="Proteomes" id="UP000471166"/>
    </source>
</evidence>
<sequence length="574" mass="61461">MSRLADDPDVIRIGNCSGFYGDRLSAMREMLEGGPLDVLTGDYLAELTMLILGRDRMKDPSLGYAKTFVKQIEECLGLALERNVQIVTNAGGLNPAGLAEKLRKVAAELGLDAKVAHVEGDDLAGRAAELGLGSPLTANAYLGAWGIVECLNSGADIVVTGRVTDASVIVGPAAAHFGWERTDYDRLAGAVVAGHVIECSTQATGGNYAFFTELADLGRPGFPIAEIRRDGSSVITKHDGTGGAVTVDTVRAQLMYEIQGARYAGPDVTTRLDTIELEQEGADRVLISGITGEAPPPQLKVSLNTLGGFRNEMEFVLTGLDIEAKAELAQRQLESWLTVRPAELDWTLARLDRSDAGTEEQASALLRCVVRDPDPNKVGRAFSSVAVELALASYPGCSFTTLPGNGSPYGVYTPGFVDAAEVPHVAVLADGTRVDIAQASETRALEPVPTPELPEPLTATDTRRAPLGTIALARSGDKGGDANIGVWVRTEEQWRWLAHTLTVDRLRELLPETASLEVTRHVLPNLRAVNFIISGLLGKGVAYQARFDPQAKGLGEWLRSRHIDIPNQLLEDAR</sequence>
<reference evidence="3 4" key="1">
    <citation type="submission" date="2020-01" db="EMBL/GenBank/DDBJ databases">
        <title>Genetics and antimicrobial susceptibilities of Nocardia species isolated from the soil; a comparison with species isolated from humans.</title>
        <authorList>
            <person name="Carrasco G."/>
            <person name="Monzon S."/>
            <person name="Sansegundo M."/>
            <person name="Garcia E."/>
            <person name="Garrido N."/>
            <person name="Medina M.J."/>
            <person name="Villalon P."/>
            <person name="Ramirez-Arocha A.C."/>
            <person name="Jimenez P."/>
            <person name="Cuesta I."/>
            <person name="Valdezate S."/>
        </authorList>
    </citation>
    <scope>NUCLEOTIDE SEQUENCE [LARGE SCALE GENOMIC DNA]</scope>
    <source>
        <strain evidence="3 4">CNM20110626</strain>
    </source>
</reference>